<reference evidence="1" key="1">
    <citation type="submission" date="2023-04" db="EMBL/GenBank/DDBJ databases">
        <title>A chromosome-level genome assembly of the parasitoid wasp Eretmocerus hayati.</title>
        <authorList>
            <person name="Zhong Y."/>
            <person name="Liu S."/>
            <person name="Liu Y."/>
        </authorList>
    </citation>
    <scope>NUCLEOTIDE SEQUENCE</scope>
    <source>
        <strain evidence="1">ZJU_SS_LIU_2023</strain>
    </source>
</reference>
<dbReference type="EMBL" id="CM056743">
    <property type="protein sequence ID" value="KAJ8671039.1"/>
    <property type="molecule type" value="Genomic_DNA"/>
</dbReference>
<keyword evidence="2" id="KW-1185">Reference proteome</keyword>
<comment type="caution">
    <text evidence="1">The sequence shown here is derived from an EMBL/GenBank/DDBJ whole genome shotgun (WGS) entry which is preliminary data.</text>
</comment>
<protein>
    <submittedName>
        <fullName evidence="1">Uncharacterized protein</fullName>
    </submittedName>
</protein>
<gene>
    <name evidence="1" type="ORF">QAD02_002298</name>
</gene>
<proteinExistence type="predicted"/>
<accession>A0ACC2NIT0</accession>
<evidence type="ECO:0000313" key="1">
    <source>
        <dbReference type="EMBL" id="KAJ8671039.1"/>
    </source>
</evidence>
<dbReference type="Proteomes" id="UP001239111">
    <property type="component" value="Chromosome 3"/>
</dbReference>
<name>A0ACC2NIT0_9HYME</name>
<sequence>MQWGKRAYRYESYVRELGEERLIKLCYLEKRSFGEKEVFNVSKTKFLGSLGLNQMEIENMEAIEKDVEWELDRRFKDIFRQGVESKVQEAKYNQRYKNIRSEQIPKYLLNCKKGIQIDIIARIRCREPGGKMQVLSGRQAEKLHIVRK</sequence>
<evidence type="ECO:0000313" key="2">
    <source>
        <dbReference type="Proteomes" id="UP001239111"/>
    </source>
</evidence>
<organism evidence="1 2">
    <name type="scientific">Eretmocerus hayati</name>
    <dbReference type="NCBI Taxonomy" id="131215"/>
    <lineage>
        <taxon>Eukaryota</taxon>
        <taxon>Metazoa</taxon>
        <taxon>Ecdysozoa</taxon>
        <taxon>Arthropoda</taxon>
        <taxon>Hexapoda</taxon>
        <taxon>Insecta</taxon>
        <taxon>Pterygota</taxon>
        <taxon>Neoptera</taxon>
        <taxon>Endopterygota</taxon>
        <taxon>Hymenoptera</taxon>
        <taxon>Apocrita</taxon>
        <taxon>Proctotrupomorpha</taxon>
        <taxon>Chalcidoidea</taxon>
        <taxon>Aphelinidae</taxon>
        <taxon>Aphelininae</taxon>
        <taxon>Eretmocerus</taxon>
    </lineage>
</organism>